<dbReference type="HOGENOM" id="CLU_012817_13_1_6"/>
<evidence type="ECO:0000256" key="4">
    <source>
        <dbReference type="ARBA" id="ARBA00023237"/>
    </source>
</evidence>
<comment type="similarity">
    <text evidence="2">Belongs to the outer membrane factor (OMF) (TC 1.B.17) family.</text>
</comment>
<name>W5YKE1_9GAMM</name>
<dbReference type="InterPro" id="IPR003423">
    <property type="entry name" value="OMP_efflux"/>
</dbReference>
<evidence type="ECO:0000313" key="6">
    <source>
        <dbReference type="EMBL" id="AHI29702.1"/>
    </source>
</evidence>
<dbReference type="AlphaFoldDB" id="W5YKE1"/>
<keyword evidence="4" id="KW-0998">Cell outer membrane</keyword>
<dbReference type="KEGG" id="msx:AU14_17340"/>
<dbReference type="GO" id="GO:0015562">
    <property type="term" value="F:efflux transmembrane transporter activity"/>
    <property type="evidence" value="ECO:0007669"/>
    <property type="project" value="InterPro"/>
</dbReference>
<evidence type="ECO:0000256" key="1">
    <source>
        <dbReference type="ARBA" id="ARBA00004442"/>
    </source>
</evidence>
<feature type="signal peptide" evidence="5">
    <location>
        <begin position="1"/>
        <end position="21"/>
    </location>
</feature>
<dbReference type="Proteomes" id="UP000061489">
    <property type="component" value="Chromosome"/>
</dbReference>
<comment type="subcellular location">
    <subcellularLocation>
        <location evidence="1">Cell outer membrane</location>
    </subcellularLocation>
</comment>
<keyword evidence="3" id="KW-0472">Membrane</keyword>
<dbReference type="SUPFAM" id="SSF56954">
    <property type="entry name" value="Outer membrane efflux proteins (OEP)"/>
    <property type="match status" value="1"/>
</dbReference>
<dbReference type="EMBL" id="CP007151">
    <property type="protein sequence ID" value="AHI29702.1"/>
    <property type="molecule type" value="Genomic_DNA"/>
</dbReference>
<sequence>MCRFTCSKVLLIVFLGLAVVGCNSLSTSPDYLAQADSDRQNVVSWSEMDVGSETTYLNELVNSRDLDALIAEARAANPDLKQTLLSLDILRAQYRATQADQLPDVEAGLGANRTEDLDTAYTGTVSVSWELDLWSKISDEASAAAGDVAEQLALYQAARDTLAAEVIQGWLKLVNLNRSVAIETQRVELLEKNEQWILQRYRSGLGDLEDLDSAQSSAASARAALIAVQESLQQQQRVLNLLLGRSHGSTVIASSYPQVLLPLADLADQTLQRRPDLKAAYVAIEANDFRASLAYKEMLPSISLEAALSDTGTSPSEALLRNPVWSLLGQLTAPLFRGGELQANAEAAELTAAKSYQAYRETLLKAVQEVEDAIGQESSLAKQQQQIDSALLSARRNYQQYQQKYRNGLVSVLDLLEVQQQTFDLESQLNDLTYDRLSNRITLGLALGLGIKETGQS</sequence>
<dbReference type="RefSeq" id="WP_041342754.1">
    <property type="nucleotide sequence ID" value="NZ_CP007151.1"/>
</dbReference>
<keyword evidence="5" id="KW-0732">Signal</keyword>
<dbReference type="Pfam" id="PF02321">
    <property type="entry name" value="OEP"/>
    <property type="match status" value="2"/>
</dbReference>
<dbReference type="Gene3D" id="2.20.200.10">
    <property type="entry name" value="Outer membrane efflux proteins (OEP)"/>
    <property type="match status" value="1"/>
</dbReference>
<dbReference type="PANTHER" id="PTHR30203:SF29">
    <property type="entry name" value="PROTEIN CYAE"/>
    <property type="match status" value="1"/>
</dbReference>
<dbReference type="InterPro" id="IPR010131">
    <property type="entry name" value="MdtP/NodT-like"/>
</dbReference>
<evidence type="ECO:0000256" key="2">
    <source>
        <dbReference type="ARBA" id="ARBA00007613"/>
    </source>
</evidence>
<keyword evidence="3" id="KW-1134">Transmembrane beta strand</keyword>
<evidence type="ECO:0000313" key="7">
    <source>
        <dbReference type="Proteomes" id="UP000061489"/>
    </source>
</evidence>
<keyword evidence="7" id="KW-1185">Reference proteome</keyword>
<reference evidence="6 7" key="1">
    <citation type="journal article" date="2014" name="Genome Announc.">
        <title>Draft Genome Sequences of Marinobacter similis A3d10T and Marinobacter salarius R9SW1T.</title>
        <authorList>
            <person name="Ivanova E.P."/>
            <person name="Ng H.J."/>
            <person name="Webb H.K."/>
            <person name="Feng G."/>
            <person name="Oshima K."/>
            <person name="Hattori M."/>
            <person name="Ohkuma M."/>
            <person name="Sergeev A.F."/>
            <person name="Mikhailov V.V."/>
            <person name="Crawford R.J."/>
            <person name="Sawabe T."/>
        </authorList>
    </citation>
    <scope>NUCLEOTIDE SEQUENCE [LARGE SCALE GENOMIC DNA]</scope>
    <source>
        <strain evidence="6 7">A3d10</strain>
    </source>
</reference>
<evidence type="ECO:0000256" key="3">
    <source>
        <dbReference type="ARBA" id="ARBA00022452"/>
    </source>
</evidence>
<gene>
    <name evidence="6" type="ORF">AU14_17340</name>
</gene>
<feature type="chain" id="PRO_5004874748" evidence="5">
    <location>
        <begin position="22"/>
        <end position="457"/>
    </location>
</feature>
<keyword evidence="3" id="KW-0812">Transmembrane</keyword>
<accession>W5YKE1</accession>
<organism evidence="6 7">
    <name type="scientific">Marinobacter similis</name>
    <dbReference type="NCBI Taxonomy" id="1420916"/>
    <lineage>
        <taxon>Bacteria</taxon>
        <taxon>Pseudomonadati</taxon>
        <taxon>Pseudomonadota</taxon>
        <taxon>Gammaproteobacteria</taxon>
        <taxon>Pseudomonadales</taxon>
        <taxon>Marinobacteraceae</taxon>
        <taxon>Marinobacter</taxon>
    </lineage>
</organism>
<dbReference type="OrthoDB" id="9770517at2"/>
<dbReference type="STRING" id="1420916.AU14_17340"/>
<evidence type="ECO:0000256" key="5">
    <source>
        <dbReference type="SAM" id="SignalP"/>
    </source>
</evidence>
<proteinExistence type="inferred from homology"/>
<protein>
    <submittedName>
        <fullName evidence="6">RND transporter</fullName>
    </submittedName>
</protein>
<dbReference type="PANTHER" id="PTHR30203">
    <property type="entry name" value="OUTER MEMBRANE CATION EFFLUX PROTEIN"/>
    <property type="match status" value="1"/>
</dbReference>
<dbReference type="PROSITE" id="PS51257">
    <property type="entry name" value="PROKAR_LIPOPROTEIN"/>
    <property type="match status" value="1"/>
</dbReference>
<dbReference type="Gene3D" id="1.20.1600.10">
    <property type="entry name" value="Outer membrane efflux proteins (OEP)"/>
    <property type="match status" value="1"/>
</dbReference>